<dbReference type="AlphaFoldDB" id="A0A195BI14"/>
<dbReference type="Proteomes" id="UP000078540">
    <property type="component" value="Unassembled WGS sequence"/>
</dbReference>
<keyword evidence="2" id="KW-1185">Reference proteome</keyword>
<proteinExistence type="predicted"/>
<reference evidence="1 2" key="1">
    <citation type="submission" date="2015-09" db="EMBL/GenBank/DDBJ databases">
        <title>Atta colombica WGS genome.</title>
        <authorList>
            <person name="Nygaard S."/>
            <person name="Hu H."/>
            <person name="Boomsma J."/>
            <person name="Zhang G."/>
        </authorList>
    </citation>
    <scope>NUCLEOTIDE SEQUENCE [LARGE SCALE GENOMIC DNA]</scope>
    <source>
        <strain evidence="1">Treedump-2</strain>
        <tissue evidence="1">Whole body</tissue>
    </source>
</reference>
<protein>
    <submittedName>
        <fullName evidence="1">Uncharacterized protein</fullName>
    </submittedName>
</protein>
<evidence type="ECO:0000313" key="2">
    <source>
        <dbReference type="Proteomes" id="UP000078540"/>
    </source>
</evidence>
<name>A0A195BI14_9HYME</name>
<organism evidence="1 2">
    <name type="scientific">Atta colombica</name>
    <dbReference type="NCBI Taxonomy" id="520822"/>
    <lineage>
        <taxon>Eukaryota</taxon>
        <taxon>Metazoa</taxon>
        <taxon>Ecdysozoa</taxon>
        <taxon>Arthropoda</taxon>
        <taxon>Hexapoda</taxon>
        <taxon>Insecta</taxon>
        <taxon>Pterygota</taxon>
        <taxon>Neoptera</taxon>
        <taxon>Endopterygota</taxon>
        <taxon>Hymenoptera</taxon>
        <taxon>Apocrita</taxon>
        <taxon>Aculeata</taxon>
        <taxon>Formicoidea</taxon>
        <taxon>Formicidae</taxon>
        <taxon>Myrmicinae</taxon>
        <taxon>Atta</taxon>
    </lineage>
</organism>
<dbReference type="EMBL" id="KQ976464">
    <property type="protein sequence ID" value="KYM84465.1"/>
    <property type="molecule type" value="Genomic_DNA"/>
</dbReference>
<feature type="non-terminal residue" evidence="1">
    <location>
        <position position="1"/>
    </location>
</feature>
<evidence type="ECO:0000313" key="1">
    <source>
        <dbReference type="EMBL" id="KYM84465.1"/>
    </source>
</evidence>
<accession>A0A195BI14</accession>
<sequence length="283" mass="31691">GKIFGSNFRPNRLSLTKPTGKPIEIIEAKVLQENGCSTRFFSMILLSIDLAVQCFGYNTIRDDVQMLSECASTIAGGKRINYVEMLSGVFSKWPTLSFVGAPVYDVAAVGIMRLTRDYTIVEILRGRSRTAAACFSNAAIGPAKLGGSLSTEHEKMQTKNVNLPCDYEKRRLDYPTGKERFKLFFTTSYLISHANQTNCKYGASLRFILENLPTPADAPRRFAFAISSVTKSRRSEMTSSREYPRTSTHPTFLQRYEHLSATSHISRHSTNCTALFCETGYRI</sequence>
<gene>
    <name evidence="1" type="ORF">ALC53_05251</name>
</gene>